<dbReference type="Proteomes" id="UP001152320">
    <property type="component" value="Chromosome 20"/>
</dbReference>
<name>A0A9Q0YIG9_HOLLE</name>
<dbReference type="GO" id="GO:0019005">
    <property type="term" value="C:SCF ubiquitin ligase complex"/>
    <property type="evidence" value="ECO:0007669"/>
    <property type="project" value="TreeGrafter"/>
</dbReference>
<dbReference type="InterPro" id="IPR006553">
    <property type="entry name" value="Leu-rich_rpt_Cys-con_subtyp"/>
</dbReference>
<organism evidence="2 3">
    <name type="scientific">Holothuria leucospilota</name>
    <name type="common">Black long sea cucumber</name>
    <name type="synonym">Mertensiothuria leucospilota</name>
    <dbReference type="NCBI Taxonomy" id="206669"/>
    <lineage>
        <taxon>Eukaryota</taxon>
        <taxon>Metazoa</taxon>
        <taxon>Echinodermata</taxon>
        <taxon>Eleutherozoa</taxon>
        <taxon>Echinozoa</taxon>
        <taxon>Holothuroidea</taxon>
        <taxon>Aspidochirotacea</taxon>
        <taxon>Aspidochirotida</taxon>
        <taxon>Holothuriidae</taxon>
        <taxon>Holothuria</taxon>
    </lineage>
</organism>
<dbReference type="GO" id="GO:0031146">
    <property type="term" value="P:SCF-dependent proteasomal ubiquitin-dependent protein catabolic process"/>
    <property type="evidence" value="ECO:0007669"/>
    <property type="project" value="TreeGrafter"/>
</dbReference>
<evidence type="ECO:0000259" key="1">
    <source>
        <dbReference type="Pfam" id="PF00646"/>
    </source>
</evidence>
<dbReference type="Pfam" id="PF00646">
    <property type="entry name" value="F-box"/>
    <property type="match status" value="1"/>
</dbReference>
<reference evidence="2" key="1">
    <citation type="submission" date="2021-10" db="EMBL/GenBank/DDBJ databases">
        <title>Tropical sea cucumber genome reveals ecological adaptation and Cuvierian tubules defense mechanism.</title>
        <authorList>
            <person name="Chen T."/>
        </authorList>
    </citation>
    <scope>NUCLEOTIDE SEQUENCE</scope>
    <source>
        <strain evidence="2">Nanhai2018</strain>
        <tissue evidence="2">Muscle</tissue>
    </source>
</reference>
<dbReference type="CDD" id="cd22126">
    <property type="entry name" value="F-box_FBXL15"/>
    <property type="match status" value="1"/>
</dbReference>
<dbReference type="PANTHER" id="PTHR13318">
    <property type="entry name" value="PARTNER OF PAIRED, ISOFORM B-RELATED"/>
    <property type="match status" value="1"/>
</dbReference>
<evidence type="ECO:0000313" key="3">
    <source>
        <dbReference type="Proteomes" id="UP001152320"/>
    </source>
</evidence>
<comment type="caution">
    <text evidence="2">The sequence shown here is derived from an EMBL/GenBank/DDBJ whole genome shotgun (WGS) entry which is preliminary data.</text>
</comment>
<feature type="domain" description="F-box" evidence="1">
    <location>
        <begin position="3"/>
        <end position="40"/>
    </location>
</feature>
<proteinExistence type="predicted"/>
<dbReference type="SUPFAM" id="SSF52047">
    <property type="entry name" value="RNI-like"/>
    <property type="match status" value="1"/>
</dbReference>
<sequence>MNLLDLPWEDILCRHILAYLDFCDTFNMRRVSIAAKQLVSIHWALQRRLNFSKFASGFTVEAFQAVTANCESVVELNLSDCAWLIDGCLITFLKANPMLRDLNLTNCTNISSSCVQAVASHGSQITHLSLKNVPLAAYILSDVFYRLHSLEKMDLSGCIFLDGTLLWEFGLKHNKVKWLGLADCRNITDEAVVWLLGNCKSLQYLDVSNCSIKRPLKLLRAVLENRRSLRLLIMTKTQLDVETEHHLKKESPHLTVIFKPPGENSKALLRAEPAQENQQGMHRANIPVNFLF</sequence>
<gene>
    <name evidence="2" type="ORF">HOLleu_38234</name>
</gene>
<dbReference type="SMART" id="SM00367">
    <property type="entry name" value="LRR_CC"/>
    <property type="match status" value="4"/>
</dbReference>
<keyword evidence="3" id="KW-1185">Reference proteome</keyword>
<dbReference type="InterPro" id="IPR032675">
    <property type="entry name" value="LRR_dom_sf"/>
</dbReference>
<dbReference type="EMBL" id="JAIZAY010000020">
    <property type="protein sequence ID" value="KAJ8023138.1"/>
    <property type="molecule type" value="Genomic_DNA"/>
</dbReference>
<dbReference type="AlphaFoldDB" id="A0A9Q0YIG9"/>
<dbReference type="Pfam" id="PF00560">
    <property type="entry name" value="LRR_1"/>
    <property type="match status" value="1"/>
</dbReference>
<dbReference type="InterPro" id="IPR001810">
    <property type="entry name" value="F-box_dom"/>
</dbReference>
<dbReference type="InterPro" id="IPR001611">
    <property type="entry name" value="Leu-rich_rpt"/>
</dbReference>
<dbReference type="Gene3D" id="3.80.10.10">
    <property type="entry name" value="Ribonuclease Inhibitor"/>
    <property type="match status" value="1"/>
</dbReference>
<evidence type="ECO:0000313" key="2">
    <source>
        <dbReference type="EMBL" id="KAJ8023138.1"/>
    </source>
</evidence>
<dbReference type="OrthoDB" id="10257471at2759"/>
<protein>
    <submittedName>
        <fullName evidence="2">F-box/LRR-repeat protein 15</fullName>
    </submittedName>
</protein>
<accession>A0A9Q0YIG9</accession>